<dbReference type="CDD" id="cd12148">
    <property type="entry name" value="fungal_TF_MHR"/>
    <property type="match status" value="1"/>
</dbReference>
<dbReference type="PROSITE" id="PS50048">
    <property type="entry name" value="ZN2_CY6_FUNGAL_2"/>
    <property type="match status" value="1"/>
</dbReference>
<gene>
    <name evidence="5" type="ORF">LENED_012672</name>
</gene>
<dbReference type="GO" id="GO:0003677">
    <property type="term" value="F:DNA binding"/>
    <property type="evidence" value="ECO:0007669"/>
    <property type="project" value="InterPro"/>
</dbReference>
<name>A0A1Q3ET56_LENED</name>
<dbReference type="InterPro" id="IPR001138">
    <property type="entry name" value="Zn2Cys6_DnaBD"/>
</dbReference>
<dbReference type="STRING" id="5353.A0A1Q3ET56"/>
<keyword evidence="6" id="KW-1185">Reference proteome</keyword>
<feature type="region of interest" description="Disordered" evidence="3">
    <location>
        <begin position="81"/>
        <end position="110"/>
    </location>
</feature>
<dbReference type="PROSITE" id="PS00463">
    <property type="entry name" value="ZN2_CY6_FUNGAL_1"/>
    <property type="match status" value="1"/>
</dbReference>
<dbReference type="AlphaFoldDB" id="A0A1Q3ET56"/>
<evidence type="ECO:0000256" key="1">
    <source>
        <dbReference type="ARBA" id="ARBA00022723"/>
    </source>
</evidence>
<accession>A0A1Q3ET56</accession>
<organism evidence="5 6">
    <name type="scientific">Lentinula edodes</name>
    <name type="common">Shiitake mushroom</name>
    <name type="synonym">Lentinus edodes</name>
    <dbReference type="NCBI Taxonomy" id="5353"/>
    <lineage>
        <taxon>Eukaryota</taxon>
        <taxon>Fungi</taxon>
        <taxon>Dikarya</taxon>
        <taxon>Basidiomycota</taxon>
        <taxon>Agaricomycotina</taxon>
        <taxon>Agaricomycetes</taxon>
        <taxon>Agaricomycetidae</taxon>
        <taxon>Agaricales</taxon>
        <taxon>Marasmiineae</taxon>
        <taxon>Omphalotaceae</taxon>
        <taxon>Lentinula</taxon>
    </lineage>
</organism>
<dbReference type="InterPro" id="IPR007219">
    <property type="entry name" value="XnlR_reg_dom"/>
</dbReference>
<dbReference type="GO" id="GO:0008270">
    <property type="term" value="F:zinc ion binding"/>
    <property type="evidence" value="ECO:0007669"/>
    <property type="project" value="InterPro"/>
</dbReference>
<feature type="domain" description="Zn(2)-C6 fungal-type" evidence="4">
    <location>
        <begin position="44"/>
        <end position="76"/>
    </location>
</feature>
<dbReference type="PANTHER" id="PTHR31668">
    <property type="entry name" value="GLUCOSE TRANSPORT TRANSCRIPTION REGULATOR RGT1-RELATED-RELATED"/>
    <property type="match status" value="1"/>
</dbReference>
<evidence type="ECO:0000313" key="6">
    <source>
        <dbReference type="Proteomes" id="UP000188533"/>
    </source>
</evidence>
<reference evidence="5 6" key="1">
    <citation type="submission" date="2016-08" db="EMBL/GenBank/DDBJ databases">
        <authorList>
            <consortium name="Lentinula edodes genome sequencing consortium"/>
            <person name="Sakamoto Y."/>
            <person name="Nakade K."/>
            <person name="Sato S."/>
            <person name="Yoshida Y."/>
            <person name="Miyazaki K."/>
            <person name="Natsume S."/>
            <person name="Konno N."/>
        </authorList>
    </citation>
    <scope>NUCLEOTIDE SEQUENCE [LARGE SCALE GENOMIC DNA]</scope>
    <source>
        <strain evidence="5 6">NBRC 111202</strain>
    </source>
</reference>
<dbReference type="GO" id="GO:0001080">
    <property type="term" value="P:nitrogen catabolite activation of transcription from RNA polymerase II promoter"/>
    <property type="evidence" value="ECO:0007669"/>
    <property type="project" value="TreeGrafter"/>
</dbReference>
<dbReference type="SUPFAM" id="SSF57701">
    <property type="entry name" value="Zn2/Cys6 DNA-binding domain"/>
    <property type="match status" value="1"/>
</dbReference>
<dbReference type="Pfam" id="PF04082">
    <property type="entry name" value="Fungal_trans"/>
    <property type="match status" value="1"/>
</dbReference>
<reference evidence="5 6" key="2">
    <citation type="submission" date="2017-02" db="EMBL/GenBank/DDBJ databases">
        <title>A genome survey and senescence transcriptome analysis in Lentinula edodes.</title>
        <authorList>
            <person name="Sakamoto Y."/>
            <person name="Nakade K."/>
            <person name="Sato S."/>
            <person name="Yoshida Y."/>
            <person name="Miyazaki K."/>
            <person name="Natsume S."/>
            <person name="Konno N."/>
        </authorList>
    </citation>
    <scope>NUCLEOTIDE SEQUENCE [LARGE SCALE GENOMIC DNA]</scope>
    <source>
        <strain evidence="5 6">NBRC 111202</strain>
    </source>
</reference>
<proteinExistence type="predicted"/>
<sequence>MAQPGLVLPTPSMQSQIHELAKTLPPPRVNMSYMKRSSLRQNTACDNCRSRKVKCHRIPGQEKCQHCLSKNYSCTHFVQQATSERKRNSTTARRSRNPSSVPIPLSPASSVGSSILSPITDNSIQNTSPYIMPSGPTLPLVVKYGFYPPITLDTPTRDVLSYLFAPPEDASSDPNLFNPGRSKSPYAAWGDQAVKLEDDVFKSELAFDLMEIYFQIVHSRLPLLNPTQFRNRLRTSLSSNPGTEKPLHPALVATVLAWGTKFSEHPLLIADRQCHNGQSLISKAMINRTRDLAEALKVHRIPNQDHVVIGLLVETLQSQNPDDPSAFHGFWLTAATRHLLDLQINHKSVAAQIPDTEARGTLIFAWWMACICDAYSSLYYRHKPVLDDDDYDIDFYTADPQLSSDGTAPSPREQLEFLGYYRAAHSLARTARQMSRQLWRPITDADGISFETLRTFASALRIWREKYLARVGVPKNYNAGWDFVTTVSCFASDAQYHVMWIVLFNALDEFGVKELNENDRSGSPPENVQNRGYIEDAMRRVGEEALNGALRIAALTSVLSANEYLKLDPAVVEFHIIAAGHLLARFGRPEVATCIDGLKQYSHSYEEAGEHAQDIRKTYEQVRNSGVDLNHMAALVKQIAAFPTTTTEPEILPGGHEPMSPSVLGSFQMNGMSNINGTGVLMDVDEESTAFVAAHKNEHTPSAFM</sequence>
<protein>
    <recommendedName>
        <fullName evidence="4">Zn(2)-C6 fungal-type domain-containing protein</fullName>
    </recommendedName>
</protein>
<evidence type="ECO:0000259" key="4">
    <source>
        <dbReference type="PROSITE" id="PS50048"/>
    </source>
</evidence>
<dbReference type="GO" id="GO:0005634">
    <property type="term" value="C:nucleus"/>
    <property type="evidence" value="ECO:0007669"/>
    <property type="project" value="TreeGrafter"/>
</dbReference>
<keyword evidence="1" id="KW-0479">Metal-binding</keyword>
<evidence type="ECO:0000256" key="2">
    <source>
        <dbReference type="ARBA" id="ARBA00023242"/>
    </source>
</evidence>
<evidence type="ECO:0000256" key="3">
    <source>
        <dbReference type="SAM" id="MobiDB-lite"/>
    </source>
</evidence>
<keyword evidence="2" id="KW-0539">Nucleus</keyword>
<dbReference type="SMART" id="SM00066">
    <property type="entry name" value="GAL4"/>
    <property type="match status" value="1"/>
</dbReference>
<feature type="compositionally biased region" description="Polar residues" evidence="3">
    <location>
        <begin position="89"/>
        <end position="100"/>
    </location>
</feature>
<dbReference type="PANTHER" id="PTHR31668:SF4">
    <property type="entry name" value="TRANSCRIPTIONAL ACTIVATOR PROTEIN DAL81"/>
    <property type="match status" value="1"/>
</dbReference>
<dbReference type="InterPro" id="IPR050797">
    <property type="entry name" value="Carb_Metab_Trans_Reg"/>
</dbReference>
<dbReference type="Gene3D" id="4.10.240.10">
    <property type="entry name" value="Zn(2)-C6 fungal-type DNA-binding domain"/>
    <property type="match status" value="1"/>
</dbReference>
<dbReference type="GO" id="GO:0000981">
    <property type="term" value="F:DNA-binding transcription factor activity, RNA polymerase II-specific"/>
    <property type="evidence" value="ECO:0007669"/>
    <property type="project" value="InterPro"/>
</dbReference>
<dbReference type="CDD" id="cd00067">
    <property type="entry name" value="GAL4"/>
    <property type="match status" value="1"/>
</dbReference>
<dbReference type="Pfam" id="PF00172">
    <property type="entry name" value="Zn_clus"/>
    <property type="match status" value="1"/>
</dbReference>
<dbReference type="EMBL" id="BDGU01001716">
    <property type="protein sequence ID" value="GAW10411.1"/>
    <property type="molecule type" value="Genomic_DNA"/>
</dbReference>
<dbReference type="Proteomes" id="UP000188533">
    <property type="component" value="Unassembled WGS sequence"/>
</dbReference>
<dbReference type="InterPro" id="IPR036864">
    <property type="entry name" value="Zn2-C6_fun-type_DNA-bd_sf"/>
</dbReference>
<dbReference type="GO" id="GO:0006351">
    <property type="term" value="P:DNA-templated transcription"/>
    <property type="evidence" value="ECO:0007669"/>
    <property type="project" value="InterPro"/>
</dbReference>
<comment type="caution">
    <text evidence="5">The sequence shown here is derived from an EMBL/GenBank/DDBJ whole genome shotgun (WGS) entry which is preliminary data.</text>
</comment>
<evidence type="ECO:0000313" key="5">
    <source>
        <dbReference type="EMBL" id="GAW10411.1"/>
    </source>
</evidence>